<evidence type="ECO:0000256" key="1">
    <source>
        <dbReference type="ARBA" id="ARBA00008779"/>
    </source>
</evidence>
<dbReference type="InterPro" id="IPR000917">
    <property type="entry name" value="Sulfatase_N"/>
</dbReference>
<keyword evidence="2" id="KW-0378">Hydrolase</keyword>
<protein>
    <submittedName>
        <fullName evidence="5">Arylsulfatase A-like enzyme</fullName>
    </submittedName>
</protein>
<sequence length="534" mass="59421">MYCKTYPTKTELMRNRHLAFIVLTPILCSALPTEGKNIKRNKTTNREKPNVIIILADDLGYGDLECYGAKNVQTPNVNRLAGRGIRFINAHAIAATSTPSRYSILTGEYAWRRPDTDVAAGNAGMIIRPEQYTMADMFKNAGYTTCAIGKWHLGLGDKTAQQDWNAPLPAALGDLGFDYHYIMAATADRVPCVFIENGKVANHDPSAPIEVSYTQNFAGEPTGARNPELLYNLKPSHGHDMAIVNGISRIGFMKGGGKALWKDENIADSITSHAIEFIRKHQNEPFFMYFATNDIHVPRFPHERFRGKSPMGLRGDAIVQFDWSVGQLMNTLDKLGLTENTLIILSSDNGPVVDDGYDDKAEELLNGHTPSGPWRGNKYSAFEGGTAVPTIVHWPKKIKESSESDVLMSQIDWMASLGALVNAVFPQGSASDSHNRIGNLLGTDNTDRPWIVELAANHVLSVRTKEWKYIEPNDGPAMIQWGPKIETGNASIPQLYDMRKDMNERVNVASQYPDVVYDMQNILRRVRNKTIKIK</sequence>
<comment type="caution">
    <text evidence="5">The sequence shown here is derived from an EMBL/GenBank/DDBJ whole genome shotgun (WGS) entry which is preliminary data.</text>
</comment>
<comment type="similarity">
    <text evidence="1">Belongs to the sulfatase family.</text>
</comment>
<dbReference type="Pfam" id="PF00884">
    <property type="entry name" value="Sulfatase"/>
    <property type="match status" value="1"/>
</dbReference>
<accession>A0A4R2LQE7</accession>
<dbReference type="Gene3D" id="3.30.1120.10">
    <property type="match status" value="1"/>
</dbReference>
<dbReference type="EMBL" id="SLXB01000017">
    <property type="protein sequence ID" value="TCO90307.1"/>
    <property type="molecule type" value="Genomic_DNA"/>
</dbReference>
<evidence type="ECO:0000259" key="4">
    <source>
        <dbReference type="Pfam" id="PF00884"/>
    </source>
</evidence>
<dbReference type="AlphaFoldDB" id="A0A4R2LQE7"/>
<feature type="modified residue" description="3-oxoalanine (Ser)" evidence="3">
    <location>
        <position position="97"/>
    </location>
</feature>
<gene>
    <name evidence="5" type="ORF">EV202_11735</name>
</gene>
<dbReference type="SUPFAM" id="SSF53649">
    <property type="entry name" value="Alkaline phosphatase-like"/>
    <property type="match status" value="1"/>
</dbReference>
<name>A0A4R2LQE7_9BACE</name>
<dbReference type="InterPro" id="IPR017850">
    <property type="entry name" value="Alkaline_phosphatase_core_sf"/>
</dbReference>
<dbReference type="Proteomes" id="UP000295600">
    <property type="component" value="Unassembled WGS sequence"/>
</dbReference>
<dbReference type="PANTHER" id="PTHR43751">
    <property type="entry name" value="SULFATASE"/>
    <property type="match status" value="1"/>
</dbReference>
<evidence type="ECO:0000256" key="2">
    <source>
        <dbReference type="ARBA" id="ARBA00022801"/>
    </source>
</evidence>
<dbReference type="PANTHER" id="PTHR43751:SF6">
    <property type="entry name" value="N-ACETYLGALACTOSAMINE-6-O-SULFATASE"/>
    <property type="match status" value="1"/>
</dbReference>
<organism evidence="5 6">
    <name type="scientific">Prevotella heparinolytica</name>
    <dbReference type="NCBI Taxonomy" id="28113"/>
    <lineage>
        <taxon>Bacteria</taxon>
        <taxon>Pseudomonadati</taxon>
        <taxon>Bacteroidota</taxon>
        <taxon>Bacteroidia</taxon>
        <taxon>Bacteroidales</taxon>
        <taxon>Bacteroidaceae</taxon>
        <taxon>Bacteroides</taxon>
    </lineage>
</organism>
<evidence type="ECO:0000256" key="3">
    <source>
        <dbReference type="PIRSR" id="PIRSR600917-52"/>
    </source>
</evidence>
<dbReference type="Gene3D" id="3.40.720.10">
    <property type="entry name" value="Alkaline Phosphatase, subunit A"/>
    <property type="match status" value="1"/>
</dbReference>
<dbReference type="PROSITE" id="PS00149">
    <property type="entry name" value="SULFATASE_2"/>
    <property type="match status" value="1"/>
</dbReference>
<proteinExistence type="inferred from homology"/>
<dbReference type="PROSITE" id="PS00523">
    <property type="entry name" value="SULFATASE_1"/>
    <property type="match status" value="1"/>
</dbReference>
<dbReference type="InterPro" id="IPR052701">
    <property type="entry name" value="GAG_Ulvan_Degrading_Sulfatases"/>
</dbReference>
<evidence type="ECO:0000313" key="5">
    <source>
        <dbReference type="EMBL" id="TCO90307.1"/>
    </source>
</evidence>
<dbReference type="InterPro" id="IPR024607">
    <property type="entry name" value="Sulfatase_CS"/>
</dbReference>
<reference evidence="5 6" key="1">
    <citation type="submission" date="2019-03" db="EMBL/GenBank/DDBJ databases">
        <title>Genomic Encyclopedia of Type Strains, Phase IV (KMG-IV): sequencing the most valuable type-strain genomes for metagenomic binning, comparative biology and taxonomic classification.</title>
        <authorList>
            <person name="Goeker M."/>
        </authorList>
    </citation>
    <scope>NUCLEOTIDE SEQUENCE [LARGE SCALE GENOMIC DNA]</scope>
    <source>
        <strain evidence="5 6">DSM 23917</strain>
    </source>
</reference>
<evidence type="ECO:0000313" key="6">
    <source>
        <dbReference type="Proteomes" id="UP000295600"/>
    </source>
</evidence>
<feature type="domain" description="Sulfatase N-terminal" evidence="4">
    <location>
        <begin position="49"/>
        <end position="421"/>
    </location>
</feature>
<comment type="PTM">
    <text evidence="3">The conversion to 3-oxoalanine (also known as C-formylglycine, FGly), of a serine or cysteine residue in prokaryotes and of a cysteine residue in eukaryotes, is critical for catalytic activity.</text>
</comment>
<dbReference type="GO" id="GO:0016787">
    <property type="term" value="F:hydrolase activity"/>
    <property type="evidence" value="ECO:0007669"/>
    <property type="project" value="UniProtKB-KW"/>
</dbReference>